<comment type="caution">
    <text evidence="2">The sequence shown here is derived from an EMBL/GenBank/DDBJ whole genome shotgun (WGS) entry which is preliminary data.</text>
</comment>
<dbReference type="EMBL" id="RWGY01000004">
    <property type="protein sequence ID" value="TVU46117.1"/>
    <property type="molecule type" value="Genomic_DNA"/>
</dbReference>
<evidence type="ECO:0000313" key="2">
    <source>
        <dbReference type="EMBL" id="TVU46117.1"/>
    </source>
</evidence>
<organism evidence="2 3">
    <name type="scientific">Eragrostis curvula</name>
    <name type="common">weeping love grass</name>
    <dbReference type="NCBI Taxonomy" id="38414"/>
    <lineage>
        <taxon>Eukaryota</taxon>
        <taxon>Viridiplantae</taxon>
        <taxon>Streptophyta</taxon>
        <taxon>Embryophyta</taxon>
        <taxon>Tracheophyta</taxon>
        <taxon>Spermatophyta</taxon>
        <taxon>Magnoliopsida</taxon>
        <taxon>Liliopsida</taxon>
        <taxon>Poales</taxon>
        <taxon>Poaceae</taxon>
        <taxon>PACMAD clade</taxon>
        <taxon>Chloridoideae</taxon>
        <taxon>Eragrostideae</taxon>
        <taxon>Eragrostidinae</taxon>
        <taxon>Eragrostis</taxon>
    </lineage>
</organism>
<name>A0A5J9WE09_9POAL</name>
<feature type="region of interest" description="Disordered" evidence="1">
    <location>
        <begin position="1"/>
        <end position="22"/>
    </location>
</feature>
<keyword evidence="3" id="KW-1185">Reference proteome</keyword>
<reference evidence="2 3" key="1">
    <citation type="journal article" date="2019" name="Sci. Rep.">
        <title>A high-quality genome of Eragrostis curvula grass provides insights into Poaceae evolution and supports new strategies to enhance forage quality.</title>
        <authorList>
            <person name="Carballo J."/>
            <person name="Santos B.A.C.M."/>
            <person name="Zappacosta D."/>
            <person name="Garbus I."/>
            <person name="Selva J.P."/>
            <person name="Gallo C.A."/>
            <person name="Diaz A."/>
            <person name="Albertini E."/>
            <person name="Caccamo M."/>
            <person name="Echenique V."/>
        </authorList>
    </citation>
    <scope>NUCLEOTIDE SEQUENCE [LARGE SCALE GENOMIC DNA]</scope>
    <source>
        <strain evidence="3">cv. Victoria</strain>
        <tissue evidence="2">Leaf</tissue>
    </source>
</reference>
<proteinExistence type="predicted"/>
<feature type="non-terminal residue" evidence="2">
    <location>
        <position position="1"/>
    </location>
</feature>
<dbReference type="Proteomes" id="UP000324897">
    <property type="component" value="Chromosome 5"/>
</dbReference>
<protein>
    <submittedName>
        <fullName evidence="2">Uncharacterized protein</fullName>
    </submittedName>
</protein>
<dbReference type="AlphaFoldDB" id="A0A5J9WE09"/>
<accession>A0A5J9WE09</accession>
<gene>
    <name evidence="2" type="ORF">EJB05_05635</name>
</gene>
<dbReference type="Gramene" id="TVU46117">
    <property type="protein sequence ID" value="TVU46117"/>
    <property type="gene ID" value="EJB05_05635"/>
</dbReference>
<evidence type="ECO:0000313" key="3">
    <source>
        <dbReference type="Proteomes" id="UP000324897"/>
    </source>
</evidence>
<evidence type="ECO:0000256" key="1">
    <source>
        <dbReference type="SAM" id="MobiDB-lite"/>
    </source>
</evidence>
<sequence>MDSAACGGLSRRDLKESSHSGQARCESRLQVLLRCTLLVPMLAYHGGHAVREPPGLRLQRATAHELAAHRARQRSPSSPVFLAIGKTAFCLCFTDIWIKEYWYSDFE</sequence>